<dbReference type="HOGENOM" id="CLU_160807_0_0_1"/>
<sequence length="128" mass="14597">MEMSALTHKRVLSTLDLPKKRDIFADYLTSPTAYTGHLPEAIKLGMLVSTSARKKKAWDVPFRREGAAPLTNSNNISFANFNSVPRILALLSVIIIIIFIFFLERRLLVSCERRHRRVRRTGLCLLSN</sequence>
<dbReference type="EMBL" id="GG692421">
    <property type="protein sequence ID" value="EER43124.1"/>
    <property type="molecule type" value="Genomic_DNA"/>
</dbReference>
<name>C6H9Z1_AJECH</name>
<evidence type="ECO:0000313" key="3">
    <source>
        <dbReference type="Proteomes" id="UP000002624"/>
    </source>
</evidence>
<dbReference type="VEuPathDB" id="FungiDB:HCDG_03022"/>
<dbReference type="AlphaFoldDB" id="C6H9Z1"/>
<keyword evidence="1" id="KW-0472">Membrane</keyword>
<evidence type="ECO:0000313" key="2">
    <source>
        <dbReference type="EMBL" id="EER43124.1"/>
    </source>
</evidence>
<dbReference type="Proteomes" id="UP000002624">
    <property type="component" value="Unassembled WGS sequence"/>
</dbReference>
<reference evidence="3" key="1">
    <citation type="submission" date="2009-05" db="EMBL/GenBank/DDBJ databases">
        <title>The genome sequence of Ajellomyces capsulatus strain H143.</title>
        <authorList>
            <person name="Champion M."/>
            <person name="Cuomo C.A."/>
            <person name="Ma L.-J."/>
            <person name="Henn M.R."/>
            <person name="Sil A."/>
            <person name="Goldman B."/>
            <person name="Young S.K."/>
            <person name="Kodira C.D."/>
            <person name="Zeng Q."/>
            <person name="Koehrsen M."/>
            <person name="Alvarado L."/>
            <person name="Berlin A.M."/>
            <person name="Borenstein D."/>
            <person name="Chen Z."/>
            <person name="Engels R."/>
            <person name="Freedman E."/>
            <person name="Gellesch M."/>
            <person name="Goldberg J."/>
            <person name="Griggs A."/>
            <person name="Gujja S."/>
            <person name="Heiman D.I."/>
            <person name="Hepburn T.A."/>
            <person name="Howarth C."/>
            <person name="Jen D."/>
            <person name="Larson L."/>
            <person name="Lewis B."/>
            <person name="Mehta T."/>
            <person name="Park D."/>
            <person name="Pearson M."/>
            <person name="Roberts A."/>
            <person name="Saif S."/>
            <person name="Shea T.D."/>
            <person name="Shenoy N."/>
            <person name="Sisk P."/>
            <person name="Stolte C."/>
            <person name="Sykes S."/>
            <person name="Walk T."/>
            <person name="White J."/>
            <person name="Yandava C."/>
            <person name="Klein B."/>
            <person name="McEwen J.G."/>
            <person name="Puccia R."/>
            <person name="Goldman G.H."/>
            <person name="Felipe M.S."/>
            <person name="Nino-Vega G."/>
            <person name="San-Blas G."/>
            <person name="Taylor J.W."/>
            <person name="Mendoza L."/>
            <person name="Galagan J.E."/>
            <person name="Nusbaum C."/>
            <person name="Birren B.W."/>
        </authorList>
    </citation>
    <scope>NUCLEOTIDE SEQUENCE [LARGE SCALE GENOMIC DNA]</scope>
    <source>
        <strain evidence="3">H143</strain>
    </source>
</reference>
<feature type="transmembrane region" description="Helical" evidence="1">
    <location>
        <begin position="87"/>
        <end position="108"/>
    </location>
</feature>
<protein>
    <submittedName>
        <fullName evidence="2">Uncharacterized protein</fullName>
    </submittedName>
</protein>
<organism evidence="2 3">
    <name type="scientific">Ajellomyces capsulatus (strain H143)</name>
    <name type="common">Darling's disease fungus</name>
    <name type="synonym">Histoplasma capsulatum</name>
    <dbReference type="NCBI Taxonomy" id="544712"/>
    <lineage>
        <taxon>Eukaryota</taxon>
        <taxon>Fungi</taxon>
        <taxon>Dikarya</taxon>
        <taxon>Ascomycota</taxon>
        <taxon>Pezizomycotina</taxon>
        <taxon>Eurotiomycetes</taxon>
        <taxon>Eurotiomycetidae</taxon>
        <taxon>Onygenales</taxon>
        <taxon>Ajellomycetaceae</taxon>
        <taxon>Histoplasma</taxon>
    </lineage>
</organism>
<proteinExistence type="predicted"/>
<dbReference type="OMA" id="KAWDVPF"/>
<gene>
    <name evidence="2" type="ORF">HCDG_03022</name>
</gene>
<keyword evidence="1" id="KW-0812">Transmembrane</keyword>
<accession>C6H9Z1</accession>
<keyword evidence="1" id="KW-1133">Transmembrane helix</keyword>
<evidence type="ECO:0000256" key="1">
    <source>
        <dbReference type="SAM" id="Phobius"/>
    </source>
</evidence>